<gene>
    <name evidence="2" type="ORF">MRATA1EN1_LOCUS25381</name>
</gene>
<organism evidence="2 3">
    <name type="scientific">Rangifer tarandus platyrhynchus</name>
    <name type="common">Svalbard reindeer</name>
    <dbReference type="NCBI Taxonomy" id="3082113"/>
    <lineage>
        <taxon>Eukaryota</taxon>
        <taxon>Metazoa</taxon>
        <taxon>Chordata</taxon>
        <taxon>Craniata</taxon>
        <taxon>Vertebrata</taxon>
        <taxon>Euteleostomi</taxon>
        <taxon>Mammalia</taxon>
        <taxon>Eutheria</taxon>
        <taxon>Laurasiatheria</taxon>
        <taxon>Artiodactyla</taxon>
        <taxon>Ruminantia</taxon>
        <taxon>Pecora</taxon>
        <taxon>Cervidae</taxon>
        <taxon>Odocoileinae</taxon>
        <taxon>Rangifer</taxon>
    </lineage>
</organism>
<feature type="compositionally biased region" description="Low complexity" evidence="1">
    <location>
        <begin position="18"/>
        <end position="45"/>
    </location>
</feature>
<protein>
    <submittedName>
        <fullName evidence="2">Uncharacterized protein</fullName>
    </submittedName>
</protein>
<keyword evidence="3" id="KW-1185">Reference proteome</keyword>
<evidence type="ECO:0000256" key="1">
    <source>
        <dbReference type="SAM" id="MobiDB-lite"/>
    </source>
</evidence>
<dbReference type="Proteomes" id="UP001176941">
    <property type="component" value="Chromosome 6"/>
</dbReference>
<accession>A0ABN8ZRS6</accession>
<evidence type="ECO:0000313" key="3">
    <source>
        <dbReference type="Proteomes" id="UP001176941"/>
    </source>
</evidence>
<proteinExistence type="predicted"/>
<name>A0ABN8ZRS6_RANTA</name>
<feature type="region of interest" description="Disordered" evidence="1">
    <location>
        <begin position="1"/>
        <end position="155"/>
    </location>
</feature>
<sequence length="195" mass="20216">MGGGDPGRAPPRTRRRASPSPVSSRLRARPAPAAIRADASRPRAAGPFPSPFSPEPRTGAGSARRELLLASGKPRRSGSSSSSSWSPRTREKHTPSLFAARLTSPDASGCGDQRMRGAPSPCLSGRPERVRTSFSLGPGPLYRASEETKWPPGGNLGAQRVGAGIYVPAKNNSDPARLLLGPGAAPVGGGPPRCR</sequence>
<evidence type="ECO:0000313" key="2">
    <source>
        <dbReference type="EMBL" id="CAI9176419.1"/>
    </source>
</evidence>
<feature type="compositionally biased region" description="Low complexity" evidence="1">
    <location>
        <begin position="77"/>
        <end position="87"/>
    </location>
</feature>
<dbReference type="EMBL" id="OX459942">
    <property type="protein sequence ID" value="CAI9176419.1"/>
    <property type="molecule type" value="Genomic_DNA"/>
</dbReference>
<reference evidence="2" key="1">
    <citation type="submission" date="2023-04" db="EMBL/GenBank/DDBJ databases">
        <authorList>
            <consortium name="ELIXIR-Norway"/>
        </authorList>
    </citation>
    <scope>NUCLEOTIDE SEQUENCE [LARGE SCALE GENOMIC DNA]</scope>
</reference>